<dbReference type="Proteomes" id="UP000504882">
    <property type="component" value="Unassembled WGS sequence"/>
</dbReference>
<dbReference type="EMBL" id="SMNA01000006">
    <property type="protein sequence ID" value="TDE92433.1"/>
    <property type="molecule type" value="Genomic_DNA"/>
</dbReference>
<feature type="region of interest" description="Disordered" evidence="1">
    <location>
        <begin position="203"/>
        <end position="234"/>
    </location>
</feature>
<proteinExistence type="predicted"/>
<protein>
    <submittedName>
        <fullName evidence="2">Uncharacterized protein</fullName>
    </submittedName>
</protein>
<evidence type="ECO:0000256" key="1">
    <source>
        <dbReference type="SAM" id="MobiDB-lite"/>
    </source>
</evidence>
<accession>A0ABY2E1V7</accession>
<name>A0ABY2E1V7_9MICO</name>
<feature type="compositionally biased region" description="Low complexity" evidence="1">
    <location>
        <begin position="204"/>
        <end position="217"/>
    </location>
</feature>
<evidence type="ECO:0000313" key="2">
    <source>
        <dbReference type="EMBL" id="TDE92433.1"/>
    </source>
</evidence>
<dbReference type="RefSeq" id="WP_133108063.1">
    <property type="nucleotide sequence ID" value="NZ_SMNA01000006.1"/>
</dbReference>
<gene>
    <name evidence="2" type="ORF">EXU48_12750</name>
</gene>
<sequence>MSVLTVAASATVGSLSYASNISSVRVDLALAPGVASALLVLPRDLRVEAEPGEDVEIALRGEGEDEVRVFTGTVQAVRRSLGEVTVICGDAAAALAGIRTGATFEQQSAGAIVRALIREAGARAGTVDLDLDLVTYVAHQGRTALEHVATLAGWAGAIASSNPDGGLDVLRFPSPPADVALRYGREIAELTLTAGQRSADVALAGSGPAGSTSAPGARRQSTGVVPSDAAGPDATTVREAAPALRTPTAVSGATRARNARNGAPRLTGGCWLVPGLRAGTTVEIADAPRPGAAGPWLLTRVQHRVGPGARGLTRFEGIGLAATGGGALGALLGAAGDAFGGLP</sequence>
<reference evidence="2 3" key="1">
    <citation type="submission" date="2019-03" db="EMBL/GenBank/DDBJ databases">
        <title>Genomic features of bacteria from cold environments.</title>
        <authorList>
            <person name="Shen L."/>
        </authorList>
    </citation>
    <scope>NUCLEOTIDE SEQUENCE [LARGE SCALE GENOMIC DNA]</scope>
    <source>
        <strain evidence="3">T3246-1</strain>
    </source>
</reference>
<keyword evidence="3" id="KW-1185">Reference proteome</keyword>
<dbReference type="SUPFAM" id="SSF69279">
    <property type="entry name" value="Phage tail proteins"/>
    <property type="match status" value="1"/>
</dbReference>
<evidence type="ECO:0000313" key="3">
    <source>
        <dbReference type="Proteomes" id="UP000504882"/>
    </source>
</evidence>
<organism evidence="2 3">
    <name type="scientific">Occultella glacieicola</name>
    <dbReference type="NCBI Taxonomy" id="2518684"/>
    <lineage>
        <taxon>Bacteria</taxon>
        <taxon>Bacillati</taxon>
        <taxon>Actinomycetota</taxon>
        <taxon>Actinomycetes</taxon>
        <taxon>Micrococcales</taxon>
        <taxon>Ruaniaceae</taxon>
        <taxon>Occultella</taxon>
    </lineage>
</organism>
<comment type="caution">
    <text evidence="2">The sequence shown here is derived from an EMBL/GenBank/DDBJ whole genome shotgun (WGS) entry which is preliminary data.</text>
</comment>